<dbReference type="InterPro" id="IPR036865">
    <property type="entry name" value="CRAL-TRIO_dom_sf"/>
</dbReference>
<dbReference type="InterPro" id="IPR036273">
    <property type="entry name" value="CRAL/TRIO_N_dom_sf"/>
</dbReference>
<evidence type="ECO:0000259" key="3">
    <source>
        <dbReference type="PROSITE" id="PS50191"/>
    </source>
</evidence>
<comment type="caution">
    <text evidence="4">The sequence shown here is derived from an EMBL/GenBank/DDBJ whole genome shotgun (WGS) entry which is preliminary data.</text>
</comment>
<keyword evidence="5" id="KW-1185">Reference proteome</keyword>
<dbReference type="Pfam" id="PF00650">
    <property type="entry name" value="CRAL_TRIO"/>
    <property type="match status" value="1"/>
</dbReference>
<dbReference type="PANTHER" id="PTHR46277:SF3">
    <property type="entry name" value="BINDING PROTEIN, PUTATIVE-RELATED"/>
    <property type="match status" value="1"/>
</dbReference>
<keyword evidence="2" id="KW-0472">Membrane</keyword>
<organism evidence="4 5">
    <name type="scientific">Triparma columacea</name>
    <dbReference type="NCBI Taxonomy" id="722753"/>
    <lineage>
        <taxon>Eukaryota</taxon>
        <taxon>Sar</taxon>
        <taxon>Stramenopiles</taxon>
        <taxon>Ochrophyta</taxon>
        <taxon>Bolidophyceae</taxon>
        <taxon>Parmales</taxon>
        <taxon>Triparmaceae</taxon>
        <taxon>Triparma</taxon>
    </lineage>
</organism>
<evidence type="ECO:0000313" key="4">
    <source>
        <dbReference type="EMBL" id="GMI42883.1"/>
    </source>
</evidence>
<keyword evidence="2" id="KW-0812">Transmembrane</keyword>
<dbReference type="PROSITE" id="PS50191">
    <property type="entry name" value="CRAL_TRIO"/>
    <property type="match status" value="1"/>
</dbReference>
<dbReference type="AlphaFoldDB" id="A0A9W7GC76"/>
<dbReference type="EMBL" id="BRYA01000183">
    <property type="protein sequence ID" value="GMI42883.1"/>
    <property type="molecule type" value="Genomic_DNA"/>
</dbReference>
<sequence>MQELALWLLNCPAPVEFFSTILLILMYIPYRLFYSSSPPTAQNPKSPPQFPVRFRDNPPPALNTGTSTPYSRPLPISEDLIEYKNALGSVLDGDPMATDEVLTRMLRAREGKVKDAVKMYERWLQFRAEYDIDNISPEDVQRLTETRVAYFYGKDKANRPACTLQPRYYHREDHTLTDVLKFAIHLVGKGVELADECAGEGEEGQICILYDRRGMTRKNFDRRIFKLMRKMVDVVQICYAERLGKIYVIGTNWFFFMMYKIVSPLLSAKTRAKLVILKDPDDLLLHFDRNQVESFRLDKNIEYEQW</sequence>
<proteinExistence type="predicted"/>
<reference evidence="5" key="1">
    <citation type="journal article" date="2023" name="Commun. Biol.">
        <title>Genome analysis of Parmales, the sister group of diatoms, reveals the evolutionary specialization of diatoms from phago-mixotrophs to photoautotrophs.</title>
        <authorList>
            <person name="Ban H."/>
            <person name="Sato S."/>
            <person name="Yoshikawa S."/>
            <person name="Yamada K."/>
            <person name="Nakamura Y."/>
            <person name="Ichinomiya M."/>
            <person name="Sato N."/>
            <person name="Blanc-Mathieu R."/>
            <person name="Endo H."/>
            <person name="Kuwata A."/>
            <person name="Ogata H."/>
        </authorList>
    </citation>
    <scope>NUCLEOTIDE SEQUENCE [LARGE SCALE GENOMIC DNA]</scope>
</reference>
<dbReference type="SMART" id="SM00516">
    <property type="entry name" value="SEC14"/>
    <property type="match status" value="1"/>
</dbReference>
<feature type="domain" description="CRAL-TRIO" evidence="3">
    <location>
        <begin position="139"/>
        <end position="305"/>
    </location>
</feature>
<evidence type="ECO:0000256" key="1">
    <source>
        <dbReference type="SAM" id="MobiDB-lite"/>
    </source>
</evidence>
<feature type="transmembrane region" description="Helical" evidence="2">
    <location>
        <begin position="6"/>
        <end position="28"/>
    </location>
</feature>
<evidence type="ECO:0000313" key="5">
    <source>
        <dbReference type="Proteomes" id="UP001165065"/>
    </source>
</evidence>
<accession>A0A9W7GC76</accession>
<dbReference type="SUPFAM" id="SSF46938">
    <property type="entry name" value="CRAL/TRIO N-terminal domain"/>
    <property type="match status" value="1"/>
</dbReference>
<dbReference type="SUPFAM" id="SSF52087">
    <property type="entry name" value="CRAL/TRIO domain"/>
    <property type="match status" value="1"/>
</dbReference>
<dbReference type="PANTHER" id="PTHR46277">
    <property type="entry name" value="OS03G0850700 PROTEIN"/>
    <property type="match status" value="1"/>
</dbReference>
<evidence type="ECO:0000256" key="2">
    <source>
        <dbReference type="SAM" id="Phobius"/>
    </source>
</evidence>
<dbReference type="InterPro" id="IPR001251">
    <property type="entry name" value="CRAL-TRIO_dom"/>
</dbReference>
<name>A0A9W7GC76_9STRA</name>
<protein>
    <recommendedName>
        <fullName evidence="3">CRAL-TRIO domain-containing protein</fullName>
    </recommendedName>
</protein>
<feature type="region of interest" description="Disordered" evidence="1">
    <location>
        <begin position="40"/>
        <end position="69"/>
    </location>
</feature>
<gene>
    <name evidence="4" type="ORF">TrCOL_g12860</name>
</gene>
<dbReference type="CDD" id="cd00170">
    <property type="entry name" value="SEC14"/>
    <property type="match status" value="1"/>
</dbReference>
<dbReference type="OrthoDB" id="75724at2759"/>
<keyword evidence="2" id="KW-1133">Transmembrane helix</keyword>
<dbReference type="Gene3D" id="3.40.525.10">
    <property type="entry name" value="CRAL-TRIO lipid binding domain"/>
    <property type="match status" value="1"/>
</dbReference>
<dbReference type="Proteomes" id="UP001165065">
    <property type="component" value="Unassembled WGS sequence"/>
</dbReference>